<organism evidence="1 2">
    <name type="scientific">Acinetobacter rudis CIP 110305</name>
    <dbReference type="NCBI Taxonomy" id="421052"/>
    <lineage>
        <taxon>Bacteria</taxon>
        <taxon>Pseudomonadati</taxon>
        <taxon>Pseudomonadota</taxon>
        <taxon>Gammaproteobacteria</taxon>
        <taxon>Moraxellales</taxon>
        <taxon>Moraxellaceae</taxon>
        <taxon>Acinetobacter</taxon>
    </lineage>
</organism>
<protein>
    <submittedName>
        <fullName evidence="1">Uncharacterized protein</fullName>
    </submittedName>
</protein>
<dbReference type="Proteomes" id="UP000014568">
    <property type="component" value="Unassembled WGS sequence"/>
</dbReference>
<keyword evidence="2" id="KW-1185">Reference proteome</keyword>
<evidence type="ECO:0000313" key="1">
    <source>
        <dbReference type="EMBL" id="EPF74602.1"/>
    </source>
</evidence>
<name>S3N457_9GAMM</name>
<dbReference type="PATRIC" id="fig|421052.3.peg.1335"/>
<reference evidence="1 2" key="1">
    <citation type="submission" date="2013-06" db="EMBL/GenBank/DDBJ databases">
        <title>The Genome Sequence of Acinetobacter rudis CIP 110305.</title>
        <authorList>
            <consortium name="The Broad Institute Genome Sequencing Platform"/>
            <consortium name="The Broad Institute Genome Sequencing Center for Infectious Disease"/>
            <person name="Cerqueira G."/>
            <person name="Feldgarden M."/>
            <person name="Courvalin P."/>
            <person name="Perichon B."/>
            <person name="Grillot-Courvalin C."/>
            <person name="Clermont D."/>
            <person name="Rocha E."/>
            <person name="Yoon E.-J."/>
            <person name="Nemec A."/>
            <person name="Young S.K."/>
            <person name="Zeng Q."/>
            <person name="Gargeya S."/>
            <person name="Fitzgerald M."/>
            <person name="Abouelleil A."/>
            <person name="Alvarado L."/>
            <person name="Berlin A.M."/>
            <person name="Chapman S.B."/>
            <person name="Dewar J."/>
            <person name="Goldberg J."/>
            <person name="Griggs A."/>
            <person name="Gujja S."/>
            <person name="Hansen M."/>
            <person name="Howarth C."/>
            <person name="Imamovic A."/>
            <person name="Larimer J."/>
            <person name="McCowan C."/>
            <person name="Murphy C."/>
            <person name="Pearson M."/>
            <person name="Priest M."/>
            <person name="Roberts A."/>
            <person name="Saif S."/>
            <person name="Shea T."/>
            <person name="Sykes S."/>
            <person name="Wortman J."/>
            <person name="Nusbaum C."/>
            <person name="Birren B."/>
        </authorList>
    </citation>
    <scope>NUCLEOTIDE SEQUENCE [LARGE SCALE GENOMIC DNA]</scope>
    <source>
        <strain evidence="1 2">CIP 110305</strain>
    </source>
</reference>
<dbReference type="HOGENOM" id="CLU_1614217_0_0_6"/>
<feature type="non-terminal residue" evidence="1">
    <location>
        <position position="1"/>
    </location>
</feature>
<dbReference type="eggNOG" id="ENOG503397V">
    <property type="taxonomic scope" value="Bacteria"/>
</dbReference>
<dbReference type="AlphaFoldDB" id="S3N457"/>
<comment type="caution">
    <text evidence="1">The sequence shown here is derived from an EMBL/GenBank/DDBJ whole genome shotgun (WGS) entry which is preliminary data.</text>
</comment>
<dbReference type="EMBL" id="ATGI01000017">
    <property type="protein sequence ID" value="EPF74602.1"/>
    <property type="molecule type" value="Genomic_DNA"/>
</dbReference>
<proteinExistence type="predicted"/>
<evidence type="ECO:0000313" key="2">
    <source>
        <dbReference type="Proteomes" id="UP000014568"/>
    </source>
</evidence>
<accession>S3N457</accession>
<sequence>LLNGIDVATTPEGFKFTYEQFVKEANSTPAKGLFVWSVSGMIRSKVQSKLAKAFNTKLTDAVYPFTCTKVINSGEMDFETETYPESETIIYTGRGVLFGSYLKDLVKPENYQVEDCKATVLQNEVNAVPQVDDEWETEKGFFRIIDIGADPTGSIWKIQLRKIN</sequence>
<dbReference type="STRING" id="632955.GCA_000829675_03156"/>
<gene>
    <name evidence="1" type="ORF">F945_01369</name>
</gene>